<evidence type="ECO:0000259" key="3">
    <source>
        <dbReference type="PROSITE" id="PS51746"/>
    </source>
</evidence>
<dbReference type="SUPFAM" id="SSF81606">
    <property type="entry name" value="PP2C-like"/>
    <property type="match status" value="1"/>
</dbReference>
<dbReference type="EMBL" id="LFML01000060">
    <property type="protein sequence ID" value="KMO96918.1"/>
    <property type="molecule type" value="Genomic_DNA"/>
</dbReference>
<evidence type="ECO:0000313" key="5">
    <source>
        <dbReference type="Proteomes" id="UP000035932"/>
    </source>
</evidence>
<keyword evidence="1" id="KW-0378">Hydrolase</keyword>
<dbReference type="Proteomes" id="UP000035932">
    <property type="component" value="Unassembled WGS sequence"/>
</dbReference>
<dbReference type="InterPro" id="IPR036457">
    <property type="entry name" value="PPM-type-like_dom_sf"/>
</dbReference>
<dbReference type="Gene3D" id="3.60.40.10">
    <property type="entry name" value="PPM-type phosphatase domain"/>
    <property type="match status" value="1"/>
</dbReference>
<organism evidence="4 5">
    <name type="scientific">Streptomyces roseus</name>
    <dbReference type="NCBI Taxonomy" id="66430"/>
    <lineage>
        <taxon>Bacteria</taxon>
        <taxon>Bacillati</taxon>
        <taxon>Actinomycetota</taxon>
        <taxon>Actinomycetes</taxon>
        <taxon>Kitasatosporales</taxon>
        <taxon>Streptomycetaceae</taxon>
        <taxon>Streptomyces</taxon>
    </lineage>
</organism>
<dbReference type="SMART" id="SM00331">
    <property type="entry name" value="PP2C_SIG"/>
    <property type="match status" value="1"/>
</dbReference>
<dbReference type="InterPro" id="IPR052016">
    <property type="entry name" value="Bact_Sigma-Reg"/>
</dbReference>
<evidence type="ECO:0000256" key="2">
    <source>
        <dbReference type="SAM" id="MobiDB-lite"/>
    </source>
</evidence>
<feature type="domain" description="PPM-type phosphatase" evidence="3">
    <location>
        <begin position="217"/>
        <end position="439"/>
    </location>
</feature>
<evidence type="ECO:0000256" key="1">
    <source>
        <dbReference type="ARBA" id="ARBA00022801"/>
    </source>
</evidence>
<dbReference type="PANTHER" id="PTHR43156:SF2">
    <property type="entry name" value="STAGE II SPORULATION PROTEIN E"/>
    <property type="match status" value="1"/>
</dbReference>
<dbReference type="PANTHER" id="PTHR43156">
    <property type="entry name" value="STAGE II SPORULATION PROTEIN E-RELATED"/>
    <property type="match status" value="1"/>
</dbReference>
<dbReference type="Pfam" id="PF07228">
    <property type="entry name" value="SpoIIE"/>
    <property type="match status" value="1"/>
</dbReference>
<dbReference type="AlphaFoldDB" id="A0A0J6XQ80"/>
<feature type="region of interest" description="Disordered" evidence="2">
    <location>
        <begin position="23"/>
        <end position="44"/>
    </location>
</feature>
<dbReference type="PATRIC" id="fig|66430.4.peg.5808"/>
<dbReference type="InterPro" id="IPR001932">
    <property type="entry name" value="PPM-type_phosphatase-like_dom"/>
</dbReference>
<gene>
    <name evidence="4" type="ORF">ACS04_15635</name>
</gene>
<accession>A0A0J6XQ80</accession>
<dbReference type="PROSITE" id="PS51746">
    <property type="entry name" value="PPM_2"/>
    <property type="match status" value="1"/>
</dbReference>
<proteinExistence type="predicted"/>
<keyword evidence="5" id="KW-1185">Reference proteome</keyword>
<dbReference type="STRING" id="66430.ACS04_15635"/>
<dbReference type="GO" id="GO:0016791">
    <property type="term" value="F:phosphatase activity"/>
    <property type="evidence" value="ECO:0007669"/>
    <property type="project" value="TreeGrafter"/>
</dbReference>
<protein>
    <submittedName>
        <fullName evidence="4">Serine/threonine protein phosphatase</fullName>
    </submittedName>
</protein>
<comment type="caution">
    <text evidence="4">The sequence shown here is derived from an EMBL/GenBank/DDBJ whole genome shotgun (WGS) entry which is preliminary data.</text>
</comment>
<sequence length="448" mass="47901">MSAASPRTLHRVWARRVGPLGPYESESGDGARRGGSRRAVTAGDGGPAVLQGLGPVLAWILRRSHNASAAQMAGLISEGARGLGLVGTRLYLSDVQQLRLVPLPQHGLQAVEDRGFEIDGSLAGLAYRTERVQSAPNEDCAWFPMVDGVERIGVMQAIGLGHGAADGLLEAGQALASLAALLVVSKSSHHDLLVLTERTRPMTLQAELLWAFLPPRTIGITSATSSAVLEPAYNIGGDAFDHNFIDGVLHVSLVDAMGHDLASGGASAAALAACRFVRRSGGTLADIVSTVDRTLADWIPDRLMTAVVAELDTRHGDFAWINCAHPPPLLLREGRVVHRALERTAHLPLGFGYHVSKPPVQEHVRLQPGDRVLMYSDGVTEARSPDGSLFGEQRLADAVIRSIASGESAPEALRRLVQSLLTRRQHRLRDDATIVLAEWHPPSDRITG</sequence>
<reference evidence="4 5" key="1">
    <citation type="submission" date="2015-06" db="EMBL/GenBank/DDBJ databases">
        <title>Recapitulation of the evolution of biosynthetic gene clusters reveals hidden chemical diversity on bacterial genomes.</title>
        <authorList>
            <person name="Cruz-Morales P."/>
            <person name="Martinez-Guerrero C."/>
            <person name="Morales-Escalante M.A."/>
            <person name="Yanez-Guerra L.A."/>
            <person name="Kopp J.F."/>
            <person name="Feldmann J."/>
            <person name="Ramos-Aboites H.E."/>
            <person name="Barona-Gomez F."/>
        </authorList>
    </citation>
    <scope>NUCLEOTIDE SEQUENCE [LARGE SCALE GENOMIC DNA]</scope>
    <source>
        <strain evidence="4 5">ATCC 31245</strain>
    </source>
</reference>
<evidence type="ECO:0000313" key="4">
    <source>
        <dbReference type="EMBL" id="KMO96918.1"/>
    </source>
</evidence>
<name>A0A0J6XQ80_9ACTN</name>